<dbReference type="Gene3D" id="2.30.30.790">
    <property type="match status" value="1"/>
</dbReference>
<dbReference type="SUPFAM" id="SSF50104">
    <property type="entry name" value="Translation proteins SH3-like domain"/>
    <property type="match status" value="1"/>
</dbReference>
<keyword evidence="4" id="KW-0934">Plastid</keyword>
<gene>
    <name evidence="4" type="primary">rpl19</name>
    <name evidence="4" type="ORF">PrwiCp017</name>
</gene>
<dbReference type="InterPro" id="IPR008991">
    <property type="entry name" value="Translation_prot_SH3-like_sf"/>
</dbReference>
<accession>A0A067Z293</accession>
<evidence type="ECO:0000256" key="3">
    <source>
        <dbReference type="ARBA" id="ARBA00023274"/>
    </source>
</evidence>
<dbReference type="GO" id="GO:1990904">
    <property type="term" value="C:ribonucleoprotein complex"/>
    <property type="evidence" value="ECO:0007669"/>
    <property type="project" value="UniProtKB-KW"/>
</dbReference>
<comment type="similarity">
    <text evidence="1">Belongs to the bacterial ribosomal protein bL19 family.</text>
</comment>
<proteinExistence type="inferred from homology"/>
<evidence type="ECO:0000256" key="1">
    <source>
        <dbReference type="ARBA" id="ARBA00005781"/>
    </source>
</evidence>
<protein>
    <submittedName>
        <fullName evidence="4">50S ribosomal protein L19</fullName>
    </submittedName>
</protein>
<dbReference type="HAMAP" id="MF_00402">
    <property type="entry name" value="Ribosomal_bL19"/>
    <property type="match status" value="1"/>
</dbReference>
<dbReference type="GO" id="GO:0005840">
    <property type="term" value="C:ribosome"/>
    <property type="evidence" value="ECO:0007669"/>
    <property type="project" value="UniProtKB-KW"/>
</dbReference>
<dbReference type="InterPro" id="IPR038657">
    <property type="entry name" value="Ribosomal_bL19_sf"/>
</dbReference>
<dbReference type="GO" id="GO:0006412">
    <property type="term" value="P:translation"/>
    <property type="evidence" value="ECO:0007669"/>
    <property type="project" value="InterPro"/>
</dbReference>
<geneLocation type="plastid" evidence="4"/>
<dbReference type="AlphaFoldDB" id="A0A067Z293"/>
<dbReference type="Pfam" id="PF01245">
    <property type="entry name" value="Ribosomal_L19"/>
    <property type="match status" value="1"/>
</dbReference>
<dbReference type="EMBL" id="KJ001761">
    <property type="protein sequence ID" value="AHK09986.1"/>
    <property type="molecule type" value="Genomic_DNA"/>
</dbReference>
<dbReference type="InterPro" id="IPR001857">
    <property type="entry name" value="Ribosomal_bL19"/>
</dbReference>
<evidence type="ECO:0000256" key="2">
    <source>
        <dbReference type="ARBA" id="ARBA00022980"/>
    </source>
</evidence>
<dbReference type="PIRSF" id="PIRSF002191">
    <property type="entry name" value="Ribosomal_L19"/>
    <property type="match status" value="1"/>
</dbReference>
<dbReference type="NCBIfam" id="TIGR01024">
    <property type="entry name" value="rplS_bact"/>
    <property type="match status" value="1"/>
</dbReference>
<dbReference type="PRINTS" id="PR00061">
    <property type="entry name" value="RIBOSOMALL19"/>
</dbReference>
<dbReference type="InterPro" id="IPR018257">
    <property type="entry name" value="Ribosomal_bL19_CS"/>
</dbReference>
<dbReference type="PANTHER" id="PTHR15680">
    <property type="entry name" value="RIBOSOMAL PROTEIN L19"/>
    <property type="match status" value="1"/>
</dbReference>
<name>A0A067Z293_PROWI</name>
<reference evidence="4" key="1">
    <citation type="submission" date="2013-12" db="EMBL/GenBank/DDBJ databases">
        <title>The plastid genomes of microalgae Chlorella protothecoides and Prototheca wickerhamii shed light on the evolutionary transition from autotroph to heterotroph.</title>
        <authorList>
            <person name="Yan D."/>
            <person name="Wang Y."/>
            <person name="Murakami T."/>
            <person name="Shen Y."/>
            <person name="Gong J."/>
            <person name="Gao C."/>
            <person name="Jiang H."/>
            <person name="Smith D.R."/>
            <person name="Pombert J.F."/>
            <person name="Wu Q."/>
            <person name="Dai J."/>
        </authorList>
    </citation>
    <scope>NUCLEOTIDE SEQUENCE</scope>
    <source>
        <strain evidence="4">SAG 263-11</strain>
    </source>
</reference>
<dbReference type="PANTHER" id="PTHR15680:SF9">
    <property type="entry name" value="LARGE RIBOSOMAL SUBUNIT PROTEIN BL19M"/>
    <property type="match status" value="1"/>
</dbReference>
<dbReference type="GO" id="GO:0003735">
    <property type="term" value="F:structural constituent of ribosome"/>
    <property type="evidence" value="ECO:0007669"/>
    <property type="project" value="InterPro"/>
</dbReference>
<keyword evidence="2 4" id="KW-0689">Ribosomal protein</keyword>
<organism evidence="4">
    <name type="scientific">Prototheca wickerhamii</name>
    <dbReference type="NCBI Taxonomy" id="3111"/>
    <lineage>
        <taxon>Eukaryota</taxon>
        <taxon>Viridiplantae</taxon>
        <taxon>Chlorophyta</taxon>
        <taxon>core chlorophytes</taxon>
        <taxon>Trebouxiophyceae</taxon>
        <taxon>Chlorellales</taxon>
        <taxon>Chlorellaceae</taxon>
        <taxon>Prototheca</taxon>
    </lineage>
</organism>
<keyword evidence="3" id="KW-0687">Ribonucleoprotein</keyword>
<dbReference type="SMR" id="A0A067Z293"/>
<sequence>MTNFKDIIKKIEYKFSKHQLPDIKVGDLIRLGISIQESGKQRVQPFEGTVIALHKAGLNTTITVRKILQGIGVERVFPIHASCLTSIQVLRRSQVSRAKLYYLRNRTGKATRLKEKFEKLPPIWVNKLP</sequence>
<evidence type="ECO:0000313" key="4">
    <source>
        <dbReference type="EMBL" id="AHK09986.1"/>
    </source>
</evidence>
<dbReference type="PROSITE" id="PS01015">
    <property type="entry name" value="RIBOSOMAL_L19"/>
    <property type="match status" value="1"/>
</dbReference>